<dbReference type="InterPro" id="IPR027417">
    <property type="entry name" value="P-loop_NTPase"/>
</dbReference>
<name>A0A0T9RGM1_9GAMM</name>
<evidence type="ECO:0000256" key="4">
    <source>
        <dbReference type="SAM" id="MobiDB-lite"/>
    </source>
</evidence>
<accession>A0A0T9RGM1</accession>
<evidence type="ECO:0000313" key="6">
    <source>
        <dbReference type="EMBL" id="CNI59735.1"/>
    </source>
</evidence>
<evidence type="ECO:0000313" key="9">
    <source>
        <dbReference type="Proteomes" id="UP000045840"/>
    </source>
</evidence>
<dbReference type="Pfam" id="PF25917">
    <property type="entry name" value="BSH_RND"/>
    <property type="match status" value="1"/>
</dbReference>
<dbReference type="Proteomes" id="UP000045840">
    <property type="component" value="Unassembled WGS sequence"/>
</dbReference>
<dbReference type="Gene3D" id="3.40.50.300">
    <property type="entry name" value="P-loop containing nucleotide triphosphate hydrolases"/>
    <property type="match status" value="1"/>
</dbReference>
<dbReference type="InterPro" id="IPR030190">
    <property type="entry name" value="MacA_alpha-hairpin_sf"/>
</dbReference>
<dbReference type="GO" id="GO:1990195">
    <property type="term" value="C:macrolide transmembrane transporter complex"/>
    <property type="evidence" value="ECO:0007669"/>
    <property type="project" value="InterPro"/>
</dbReference>
<evidence type="ECO:0000259" key="5">
    <source>
        <dbReference type="Pfam" id="PF25917"/>
    </source>
</evidence>
<evidence type="ECO:0000313" key="7">
    <source>
        <dbReference type="EMBL" id="CRY69476.1"/>
    </source>
</evidence>
<dbReference type="SUPFAM" id="SSF52540">
    <property type="entry name" value="P-loop containing nucleoside triphosphate hydrolases"/>
    <property type="match status" value="1"/>
</dbReference>
<dbReference type="GO" id="GO:1990281">
    <property type="term" value="C:efflux pump complex"/>
    <property type="evidence" value="ECO:0007669"/>
    <property type="project" value="TreeGrafter"/>
</dbReference>
<gene>
    <name evidence="6" type="primary">macA_5</name>
    <name evidence="7" type="synonym">macA_6</name>
    <name evidence="6" type="ORF">ERS008529_04458</name>
    <name evidence="7" type="ORF">ERS137968_04628</name>
</gene>
<dbReference type="SUPFAM" id="SSF111369">
    <property type="entry name" value="HlyD-like secretion proteins"/>
    <property type="match status" value="1"/>
</dbReference>
<reference evidence="9" key="1">
    <citation type="submission" date="2015-03" db="EMBL/GenBank/DDBJ databases">
        <authorList>
            <consortium name="Pathogen Informatics"/>
        </authorList>
    </citation>
    <scope>NUCLEOTIDE SEQUENCE [LARGE SCALE GENOMIC DNA]</scope>
    <source>
        <strain evidence="9">A125KOH2</strain>
    </source>
</reference>
<dbReference type="GO" id="GO:0015562">
    <property type="term" value="F:efflux transmembrane transporter activity"/>
    <property type="evidence" value="ECO:0007669"/>
    <property type="project" value="TreeGrafter"/>
</dbReference>
<organism evidence="6 9">
    <name type="scientific">Yersinia pekkanenii</name>
    <dbReference type="NCBI Taxonomy" id="1288385"/>
    <lineage>
        <taxon>Bacteria</taxon>
        <taxon>Pseudomonadati</taxon>
        <taxon>Pseudomonadota</taxon>
        <taxon>Gammaproteobacteria</taxon>
        <taxon>Enterobacterales</taxon>
        <taxon>Yersiniaceae</taxon>
        <taxon>Yersinia</taxon>
    </lineage>
</organism>
<proteinExistence type="inferred from homology"/>
<dbReference type="AlphaFoldDB" id="A0A0T9RGM1"/>
<dbReference type="EMBL" id="CQAZ01000074">
    <property type="protein sequence ID" value="CNI59735.1"/>
    <property type="molecule type" value="Genomic_DNA"/>
</dbReference>
<dbReference type="EMBL" id="CWJL01000053">
    <property type="protein sequence ID" value="CRY69476.1"/>
    <property type="molecule type" value="Genomic_DNA"/>
</dbReference>
<protein>
    <submittedName>
        <fullName evidence="6">HlyD family secretion protein</fullName>
    </submittedName>
</protein>
<feature type="domain" description="Multidrug resistance protein MdtA-like barrel-sandwich hybrid" evidence="5">
    <location>
        <begin position="13"/>
        <end position="161"/>
    </location>
</feature>
<dbReference type="GO" id="GO:1990961">
    <property type="term" value="P:xenobiotic detoxification by transmembrane export across the plasma membrane"/>
    <property type="evidence" value="ECO:0007669"/>
    <property type="project" value="InterPro"/>
</dbReference>
<dbReference type="Gene3D" id="2.40.50.100">
    <property type="match status" value="1"/>
</dbReference>
<evidence type="ECO:0000256" key="1">
    <source>
        <dbReference type="ARBA" id="ARBA00009477"/>
    </source>
</evidence>
<dbReference type="GO" id="GO:0019898">
    <property type="term" value="C:extrinsic component of membrane"/>
    <property type="evidence" value="ECO:0007669"/>
    <property type="project" value="InterPro"/>
</dbReference>
<dbReference type="GO" id="GO:0030313">
    <property type="term" value="C:cell envelope"/>
    <property type="evidence" value="ECO:0007669"/>
    <property type="project" value="UniProtKB-SubCell"/>
</dbReference>
<reference evidence="7 8" key="2">
    <citation type="submission" date="2015-03" db="EMBL/GenBank/DDBJ databases">
        <authorList>
            <consortium name="Pathogen Informatics"/>
            <person name="Murphy D."/>
        </authorList>
    </citation>
    <scope>NUCLEOTIDE SEQUENCE [LARGE SCALE GENOMIC DNA]</scope>
    <source>
        <strain evidence="8">type strain: CIP110230</strain>
        <strain evidence="7">Type strain: CIP110230</strain>
    </source>
</reference>
<keyword evidence="8" id="KW-1185">Reference proteome</keyword>
<feature type="coiled-coil region" evidence="3">
    <location>
        <begin position="47"/>
        <end position="119"/>
    </location>
</feature>
<dbReference type="InterPro" id="IPR058625">
    <property type="entry name" value="MdtA-like_BSH"/>
</dbReference>
<dbReference type="Proteomes" id="UP000044625">
    <property type="component" value="Unassembled WGS sequence"/>
</dbReference>
<sequence length="287" mass="31509">MLAPTVGGLRSGQVSGQVKSLKVKPGDRVTKGQPIADIDDVPQRNDLRNAEAALNVVKADLQAKQALLKQAELRFKRQRQMLNEEASSRENFESAEATLATTRAELLSLNARLVQAQIEVDKKKVDLSYTRVVAPMDGIVIAAVTQQGQTVNSSQSAPTIIKLARLDVMTIKAQISEADITRIYIGQNAAQLSPHELARIRREYIGFIFQRYHLMPDLSALGNVEIPAIYANSERDQRRLRAAALLGRLGLEGREHHKPGELSGGQQQAGHRRGSVRCTANLALRGQ</sequence>
<evidence type="ECO:0000256" key="3">
    <source>
        <dbReference type="SAM" id="Coils"/>
    </source>
</evidence>
<feature type="region of interest" description="Disordered" evidence="4">
    <location>
        <begin position="255"/>
        <end position="276"/>
    </location>
</feature>
<dbReference type="PANTHER" id="PTHR30469">
    <property type="entry name" value="MULTIDRUG RESISTANCE PROTEIN MDTA"/>
    <property type="match status" value="1"/>
</dbReference>
<comment type="similarity">
    <text evidence="1">Belongs to the membrane fusion protein (MFP) (TC 8.A.1) family.</text>
</comment>
<dbReference type="PANTHER" id="PTHR30469:SF33">
    <property type="entry name" value="SLR1207 PROTEIN"/>
    <property type="match status" value="1"/>
</dbReference>
<evidence type="ECO:0000256" key="2">
    <source>
        <dbReference type="ARBA" id="ARBA00023054"/>
    </source>
</evidence>
<keyword evidence="2 3" id="KW-0175">Coiled coil</keyword>
<dbReference type="Gene3D" id="6.10.140.1990">
    <property type="match status" value="1"/>
</dbReference>
<evidence type="ECO:0000313" key="8">
    <source>
        <dbReference type="Proteomes" id="UP000044625"/>
    </source>
</evidence>
<reference evidence="6" key="3">
    <citation type="submission" date="2015-03" db="EMBL/GenBank/DDBJ databases">
        <authorList>
            <person name="Murphy D."/>
        </authorList>
    </citation>
    <scope>NUCLEOTIDE SEQUENCE [LARGE SCALE GENOMIC DNA]</scope>
    <source>
        <strain evidence="6">A125KOH2</strain>
    </source>
</reference>
<dbReference type="STRING" id="1288385.ERS137968_04628"/>
<feature type="region of interest" description="Disordered" evidence="4">
    <location>
        <begin position="1"/>
        <end position="40"/>
    </location>
</feature>